<dbReference type="AlphaFoldDB" id="A0A1C7MZH4"/>
<keyword evidence="9" id="KW-1015">Disulfide bond</keyword>
<evidence type="ECO:0000256" key="11">
    <source>
        <dbReference type="RuleBase" id="RU000454"/>
    </source>
</evidence>
<dbReference type="PANTHER" id="PTHR47966:SF1">
    <property type="entry name" value="ASPARTYL PROTEINASE"/>
    <property type="match status" value="1"/>
</dbReference>
<dbReference type="PROSITE" id="PS51767">
    <property type="entry name" value="PEPTIDASE_A1"/>
    <property type="match status" value="1"/>
</dbReference>
<evidence type="ECO:0000256" key="6">
    <source>
        <dbReference type="ARBA" id="ARBA00022750"/>
    </source>
</evidence>
<keyword evidence="8" id="KW-0865">Zymogen</keyword>
<keyword evidence="5 13" id="KW-0732">Signal</keyword>
<reference evidence="15 16" key="1">
    <citation type="submission" date="2016-03" db="EMBL/GenBank/DDBJ databases">
        <title>Choanephora cucurbitarum.</title>
        <authorList>
            <person name="Min B."/>
            <person name="Park H."/>
            <person name="Park J.-H."/>
            <person name="Shin H.-D."/>
            <person name="Choi I.-G."/>
        </authorList>
    </citation>
    <scope>NUCLEOTIDE SEQUENCE [LARGE SCALE GENOMIC DNA]</scope>
    <source>
        <strain evidence="15 16">KUS-F28377</strain>
    </source>
</reference>
<evidence type="ECO:0000256" key="5">
    <source>
        <dbReference type="ARBA" id="ARBA00022729"/>
    </source>
</evidence>
<evidence type="ECO:0000256" key="12">
    <source>
        <dbReference type="SAM" id="MobiDB-lite"/>
    </source>
</evidence>
<dbReference type="FunCoup" id="A0A1C7MZH4">
    <property type="interactions" value="57"/>
</dbReference>
<dbReference type="PROSITE" id="PS00141">
    <property type="entry name" value="ASP_PROTEASE"/>
    <property type="match status" value="2"/>
</dbReference>
<dbReference type="EMBL" id="LUGH01000941">
    <property type="protein sequence ID" value="OBZ82148.1"/>
    <property type="molecule type" value="Genomic_DNA"/>
</dbReference>
<dbReference type="OrthoDB" id="2747330at2759"/>
<evidence type="ECO:0000256" key="9">
    <source>
        <dbReference type="ARBA" id="ARBA00023157"/>
    </source>
</evidence>
<comment type="caution">
    <text evidence="15">The sequence shown here is derived from an EMBL/GenBank/DDBJ whole genome shotgun (WGS) entry which is preliminary data.</text>
</comment>
<dbReference type="EC" id="3.4.23.21" evidence="3"/>
<sequence>MKLTLVSSCIAIAALTFTVEAAPSLITLNIPLLTNLEYKPNAKHALANARSKYTRHPKNNSVSKSKGRVPVTDYANDIEYYGLVSIGTPEQKFKLNFDTGSSDLWVASTLCSSCYNHKKYDSKKSKTYKSDGRRWSISYGDGSNANGVLAKDTVNLGGYKISNQVFGMAQKESKQFAEDPVDGLLGLGFNSITTVRGIKTPMDNLISQRKISSPIFGVYLGKAVNGGGGEYIFGGYDSTKFSGQLKTVPIDKSDGYWGVKVSKLSVGNQKVAGSFDAILDTGTTLLILTDSLAKKVASAYHATSNGDGTYLINCDVSKFSPLKLTMNGATFQIPASDLIFQRDGDYCYASFANGGFDFSILGDTFLKNNYVVFNHQVPQVQIAPVKGSSKVSSSSSSSSSGSSSSESSSSGGLLGGLLGGSS</sequence>
<feature type="region of interest" description="Disordered" evidence="12">
    <location>
        <begin position="384"/>
        <end position="422"/>
    </location>
</feature>
<keyword evidence="6 11" id="KW-0064">Aspartyl protease</keyword>
<dbReference type="FunFam" id="2.40.70.10:FF:000008">
    <property type="entry name" value="Cathepsin D"/>
    <property type="match status" value="1"/>
</dbReference>
<proteinExistence type="inferred from homology"/>
<dbReference type="PANTHER" id="PTHR47966">
    <property type="entry name" value="BETA-SITE APP-CLEAVING ENZYME, ISOFORM A-RELATED"/>
    <property type="match status" value="1"/>
</dbReference>
<dbReference type="GO" id="GO:0004190">
    <property type="term" value="F:aspartic-type endopeptidase activity"/>
    <property type="evidence" value="ECO:0007669"/>
    <property type="project" value="UniProtKB-KW"/>
</dbReference>
<dbReference type="InterPro" id="IPR021109">
    <property type="entry name" value="Peptidase_aspartic_dom_sf"/>
</dbReference>
<feature type="active site" evidence="10">
    <location>
        <position position="280"/>
    </location>
</feature>
<dbReference type="Proteomes" id="UP000093000">
    <property type="component" value="Unassembled WGS sequence"/>
</dbReference>
<protein>
    <recommendedName>
        <fullName evidence="3">rhizopuspepsin</fullName>
        <ecNumber evidence="3">3.4.23.21</ecNumber>
    </recommendedName>
</protein>
<evidence type="ECO:0000259" key="14">
    <source>
        <dbReference type="PROSITE" id="PS51767"/>
    </source>
</evidence>
<feature type="active site" evidence="10">
    <location>
        <position position="98"/>
    </location>
</feature>
<dbReference type="Gene3D" id="2.40.70.10">
    <property type="entry name" value="Acid Proteases"/>
    <property type="match status" value="2"/>
</dbReference>
<feature type="domain" description="Peptidase A1" evidence="14">
    <location>
        <begin position="80"/>
        <end position="383"/>
    </location>
</feature>
<dbReference type="GO" id="GO:0006508">
    <property type="term" value="P:proteolysis"/>
    <property type="evidence" value="ECO:0007669"/>
    <property type="project" value="UniProtKB-KW"/>
</dbReference>
<comment type="similarity">
    <text evidence="2 11">Belongs to the peptidase A1 family.</text>
</comment>
<evidence type="ECO:0000256" key="1">
    <source>
        <dbReference type="ARBA" id="ARBA00001130"/>
    </source>
</evidence>
<evidence type="ECO:0000256" key="2">
    <source>
        <dbReference type="ARBA" id="ARBA00007447"/>
    </source>
</evidence>
<dbReference type="InterPro" id="IPR001461">
    <property type="entry name" value="Aspartic_peptidase_A1"/>
</dbReference>
<feature type="compositionally biased region" description="Low complexity" evidence="12">
    <location>
        <begin position="387"/>
        <end position="411"/>
    </location>
</feature>
<evidence type="ECO:0000256" key="4">
    <source>
        <dbReference type="ARBA" id="ARBA00022670"/>
    </source>
</evidence>
<evidence type="ECO:0000313" key="15">
    <source>
        <dbReference type="EMBL" id="OBZ82148.1"/>
    </source>
</evidence>
<dbReference type="Pfam" id="PF00026">
    <property type="entry name" value="Asp"/>
    <property type="match status" value="1"/>
</dbReference>
<evidence type="ECO:0000256" key="7">
    <source>
        <dbReference type="ARBA" id="ARBA00022801"/>
    </source>
</evidence>
<evidence type="ECO:0000313" key="16">
    <source>
        <dbReference type="Proteomes" id="UP000093000"/>
    </source>
</evidence>
<evidence type="ECO:0000256" key="13">
    <source>
        <dbReference type="SAM" id="SignalP"/>
    </source>
</evidence>
<comment type="catalytic activity">
    <reaction evidence="1">
        <text>Hydrolysis of proteins with broad specificity similar to that of pepsin A, preferring hydrophobic residues at P1 and P1'. Clots milk and activates trypsinogen. Does not cleave 4-Gln-|-His-5, but does cleave 10-His-|-Leu-11 and 12-Val-|-Glu-13 in B chain of insulin.</text>
        <dbReference type="EC" id="3.4.23.21"/>
    </reaction>
</comment>
<keyword evidence="4 11" id="KW-0645">Protease</keyword>
<feature type="compositionally biased region" description="Gly residues" evidence="12">
    <location>
        <begin position="412"/>
        <end position="422"/>
    </location>
</feature>
<dbReference type="InterPro" id="IPR001969">
    <property type="entry name" value="Aspartic_peptidase_AS"/>
</dbReference>
<keyword evidence="16" id="KW-1185">Reference proteome</keyword>
<dbReference type="STRING" id="101091.A0A1C7MZH4"/>
<evidence type="ECO:0000256" key="10">
    <source>
        <dbReference type="PIRSR" id="PIRSR601461-1"/>
    </source>
</evidence>
<organism evidence="15 16">
    <name type="scientific">Choanephora cucurbitarum</name>
    <dbReference type="NCBI Taxonomy" id="101091"/>
    <lineage>
        <taxon>Eukaryota</taxon>
        <taxon>Fungi</taxon>
        <taxon>Fungi incertae sedis</taxon>
        <taxon>Mucoromycota</taxon>
        <taxon>Mucoromycotina</taxon>
        <taxon>Mucoromycetes</taxon>
        <taxon>Mucorales</taxon>
        <taxon>Mucorineae</taxon>
        <taxon>Choanephoraceae</taxon>
        <taxon>Choanephoroideae</taxon>
        <taxon>Choanephora</taxon>
    </lineage>
</organism>
<dbReference type="PRINTS" id="PR00792">
    <property type="entry name" value="PEPSIN"/>
</dbReference>
<evidence type="ECO:0000256" key="8">
    <source>
        <dbReference type="ARBA" id="ARBA00023145"/>
    </source>
</evidence>
<gene>
    <name evidence="15" type="primary">RNAP_1</name>
    <name evidence="15" type="ORF">A0J61_09802</name>
</gene>
<accession>A0A1C7MZH4</accession>
<name>A0A1C7MZH4_9FUNG</name>
<feature type="signal peptide" evidence="13">
    <location>
        <begin position="1"/>
        <end position="21"/>
    </location>
</feature>
<dbReference type="SUPFAM" id="SSF50630">
    <property type="entry name" value="Acid proteases"/>
    <property type="match status" value="1"/>
</dbReference>
<feature type="chain" id="PRO_5008889387" description="rhizopuspepsin" evidence="13">
    <location>
        <begin position="22"/>
        <end position="422"/>
    </location>
</feature>
<dbReference type="InterPro" id="IPR033121">
    <property type="entry name" value="PEPTIDASE_A1"/>
</dbReference>
<evidence type="ECO:0000256" key="3">
    <source>
        <dbReference type="ARBA" id="ARBA00013205"/>
    </source>
</evidence>
<keyword evidence="7 11" id="KW-0378">Hydrolase</keyword>
<dbReference type="InParanoid" id="A0A1C7MZH4"/>